<comment type="caution">
    <text evidence="4">The sequence shown here is derived from an EMBL/GenBank/DDBJ whole genome shotgun (WGS) entry which is preliminary data.</text>
</comment>
<feature type="transmembrane region" description="Helical" evidence="2">
    <location>
        <begin position="469"/>
        <end position="492"/>
    </location>
</feature>
<feature type="coiled-coil region" evidence="1">
    <location>
        <begin position="549"/>
        <end position="604"/>
    </location>
</feature>
<feature type="domain" description="Dynamin N-terminal" evidence="3">
    <location>
        <begin position="47"/>
        <end position="197"/>
    </location>
</feature>
<gene>
    <name evidence="4" type="ORF">ACFPK1_03630</name>
</gene>
<evidence type="ECO:0000313" key="5">
    <source>
        <dbReference type="Proteomes" id="UP001596175"/>
    </source>
</evidence>
<reference evidence="5" key="1">
    <citation type="journal article" date="2019" name="Int. J. Syst. Evol. Microbiol.">
        <title>The Global Catalogue of Microorganisms (GCM) 10K type strain sequencing project: providing services to taxonomists for standard genome sequencing and annotation.</title>
        <authorList>
            <consortium name="The Broad Institute Genomics Platform"/>
            <consortium name="The Broad Institute Genome Sequencing Center for Infectious Disease"/>
            <person name="Wu L."/>
            <person name="Ma J."/>
        </authorList>
    </citation>
    <scope>NUCLEOTIDE SEQUENCE [LARGE SCALE GENOMIC DNA]</scope>
    <source>
        <strain evidence="5">XZYJ18</strain>
    </source>
</reference>
<evidence type="ECO:0000259" key="3">
    <source>
        <dbReference type="Pfam" id="PF00350"/>
    </source>
</evidence>
<dbReference type="Pfam" id="PF00350">
    <property type="entry name" value="Dynamin_N"/>
    <property type="match status" value="1"/>
</dbReference>
<dbReference type="PANTHER" id="PTHR43681">
    <property type="entry name" value="TRANSMEMBRANE GTPASE FZO"/>
    <property type="match status" value="1"/>
</dbReference>
<dbReference type="InterPro" id="IPR027417">
    <property type="entry name" value="P-loop_NTPase"/>
</dbReference>
<evidence type="ECO:0000256" key="2">
    <source>
        <dbReference type="SAM" id="Phobius"/>
    </source>
</evidence>
<keyword evidence="2" id="KW-0812">Transmembrane</keyword>
<dbReference type="EMBL" id="JBHSKG010000001">
    <property type="protein sequence ID" value="MFC5137306.1"/>
    <property type="molecule type" value="Genomic_DNA"/>
</dbReference>
<dbReference type="Gene3D" id="3.40.50.300">
    <property type="entry name" value="P-loop containing nucleotide triphosphate hydrolases"/>
    <property type="match status" value="1"/>
</dbReference>
<dbReference type="PANTHER" id="PTHR43681:SF1">
    <property type="entry name" value="SARCALUMENIN"/>
    <property type="match status" value="1"/>
</dbReference>
<dbReference type="InterPro" id="IPR045063">
    <property type="entry name" value="Dynamin_N"/>
</dbReference>
<name>A0ABV9Z6W5_9PSEU</name>
<accession>A0ABV9Z6W5</accession>
<dbReference type="InterPro" id="IPR051943">
    <property type="entry name" value="TRAFAC_Dynamin-like_GTPase"/>
</dbReference>
<protein>
    <submittedName>
        <fullName evidence="4">Dynamin family protein</fullName>
    </submittedName>
</protein>
<dbReference type="Proteomes" id="UP001596175">
    <property type="component" value="Unassembled WGS sequence"/>
</dbReference>
<dbReference type="SUPFAM" id="SSF52540">
    <property type="entry name" value="P-loop containing nucleoside triphosphate hydrolases"/>
    <property type="match status" value="1"/>
</dbReference>
<proteinExistence type="predicted"/>
<evidence type="ECO:0000313" key="4">
    <source>
        <dbReference type="EMBL" id="MFC5137306.1"/>
    </source>
</evidence>
<keyword evidence="2" id="KW-0472">Membrane</keyword>
<sequence>MSTHPLTDEVLALVAQVRAVAVEDDETAAAEALDGDVARLARGSAAVVVVGEKKRGKSSLINALIGRPGLLPVDADVATCVHVIVSHGPDGVTVVEGGGSEGREVPLDALAEYAALDPGARAPEHEDVSQVRVRVPAPLLAGGLELIDTPGVGGLVAGHAALTLATLDRADALVFVLDGSSEITASELAFLEKATERITTVAFALTKIDLFPAWEEVRARNVELIAQHAPRYAGAPWFGVSSRAAADAIAAEADGEPEEAAQERAASGMDPLSDHLAGLAQNADGLRLASLAHQSAALAKRLSALQVRHALSLSLSPEFAASVKREKEALTALQGQNATWRQTLGERSARLEQRMRTELARRLEDLRKEVGDQIATGSSKVFDAVATDLPPRAQALWIELDTLLRRELTALGEALLADLEGVEVDLAGVVPDAPERLAQLPEAARGQGSTSFAEQGIMAAGLGMGLGHLVALVVAPPIGILAGIGAVGFFSWRRWSKERGARSREDARRYLGEVATRLNNEIPPVVAQAVAGAREVLGRQITTALAAEKDRLTASLAEHEKNLASEKSALARRKAEVDARLKKRNELRETAEALAARLSERKESP</sequence>
<keyword evidence="2" id="KW-1133">Transmembrane helix</keyword>
<keyword evidence="1" id="KW-0175">Coiled coil</keyword>
<evidence type="ECO:0000256" key="1">
    <source>
        <dbReference type="SAM" id="Coils"/>
    </source>
</evidence>
<organism evidence="4 5">
    <name type="scientific">Actinomycetospora rhizophila</name>
    <dbReference type="NCBI Taxonomy" id="1416876"/>
    <lineage>
        <taxon>Bacteria</taxon>
        <taxon>Bacillati</taxon>
        <taxon>Actinomycetota</taxon>
        <taxon>Actinomycetes</taxon>
        <taxon>Pseudonocardiales</taxon>
        <taxon>Pseudonocardiaceae</taxon>
        <taxon>Actinomycetospora</taxon>
    </lineage>
</organism>
<dbReference type="RefSeq" id="WP_378019511.1">
    <property type="nucleotide sequence ID" value="NZ_JBHSKG010000001.1"/>
</dbReference>
<keyword evidence="5" id="KW-1185">Reference proteome</keyword>